<dbReference type="VEuPathDB" id="AmoebaDB:DICPUDRAFT_156972"/>
<gene>
    <name evidence="1" type="ORF">DICPUDRAFT_156972</name>
</gene>
<dbReference type="AlphaFoldDB" id="F0ZXX7"/>
<reference evidence="2" key="1">
    <citation type="journal article" date="2011" name="Genome Biol.">
        <title>Comparative genomics of the social amoebae Dictyostelium discoideum and Dictyostelium purpureum.</title>
        <authorList>
            <consortium name="US DOE Joint Genome Institute (JGI-PGF)"/>
            <person name="Sucgang R."/>
            <person name="Kuo A."/>
            <person name="Tian X."/>
            <person name="Salerno W."/>
            <person name="Parikh A."/>
            <person name="Feasley C.L."/>
            <person name="Dalin E."/>
            <person name="Tu H."/>
            <person name="Huang E."/>
            <person name="Barry K."/>
            <person name="Lindquist E."/>
            <person name="Shapiro H."/>
            <person name="Bruce D."/>
            <person name="Schmutz J."/>
            <person name="Salamov A."/>
            <person name="Fey P."/>
            <person name="Gaudet P."/>
            <person name="Anjard C."/>
            <person name="Babu M.M."/>
            <person name="Basu S."/>
            <person name="Bushmanova Y."/>
            <person name="van der Wel H."/>
            <person name="Katoh-Kurasawa M."/>
            <person name="Dinh C."/>
            <person name="Coutinho P.M."/>
            <person name="Saito T."/>
            <person name="Elias M."/>
            <person name="Schaap P."/>
            <person name="Kay R.R."/>
            <person name="Henrissat B."/>
            <person name="Eichinger L."/>
            <person name="Rivero F."/>
            <person name="Putnam N.H."/>
            <person name="West C.M."/>
            <person name="Loomis W.F."/>
            <person name="Chisholm R.L."/>
            <person name="Shaulsky G."/>
            <person name="Strassmann J.E."/>
            <person name="Queller D.C."/>
            <person name="Kuspa A."/>
            <person name="Grigoriev I.V."/>
        </authorList>
    </citation>
    <scope>NUCLEOTIDE SEQUENCE [LARGE SCALE GENOMIC DNA]</scope>
    <source>
        <strain evidence="2">QSDP1</strain>
    </source>
</reference>
<organism evidence="1 2">
    <name type="scientific">Dictyostelium purpureum</name>
    <name type="common">Slime mold</name>
    <dbReference type="NCBI Taxonomy" id="5786"/>
    <lineage>
        <taxon>Eukaryota</taxon>
        <taxon>Amoebozoa</taxon>
        <taxon>Evosea</taxon>
        <taxon>Eumycetozoa</taxon>
        <taxon>Dictyostelia</taxon>
        <taxon>Dictyosteliales</taxon>
        <taxon>Dictyosteliaceae</taxon>
        <taxon>Dictyostelium</taxon>
    </lineage>
</organism>
<dbReference type="KEGG" id="dpp:DICPUDRAFT_156972"/>
<accession>F0ZXX7</accession>
<protein>
    <submittedName>
        <fullName evidence="1">Uncharacterized protein</fullName>
    </submittedName>
</protein>
<dbReference type="RefSeq" id="XP_003292272.1">
    <property type="nucleotide sequence ID" value="XM_003292224.1"/>
</dbReference>
<dbReference type="GeneID" id="10506020"/>
<evidence type="ECO:0000313" key="1">
    <source>
        <dbReference type="EMBL" id="EGC31212.1"/>
    </source>
</evidence>
<dbReference type="InParanoid" id="F0ZXX7"/>
<dbReference type="Proteomes" id="UP000001064">
    <property type="component" value="Unassembled WGS sequence"/>
</dbReference>
<dbReference type="EMBL" id="GL871269">
    <property type="protein sequence ID" value="EGC31212.1"/>
    <property type="molecule type" value="Genomic_DNA"/>
</dbReference>
<proteinExistence type="predicted"/>
<keyword evidence="2" id="KW-1185">Reference proteome</keyword>
<sequence>MFDKINEQSQEQQVEELNNINQLTLKVDDIKISSSNNESKITDDSSNTTTNTVLVLTNNETTRNVIKEFYDNLPKDKKERKTYLKNFKQSIKQERSKLKEIKKSMKYDTKTSKVEKKCEKKCENKCAKNAKYGRRHNFTAPATNGSNDDYKQRKYQYKYQSLQKKRVILLTKLQHIDSKLQFFNSTPVPAQTSPYYQQAAPQQYSFYH</sequence>
<evidence type="ECO:0000313" key="2">
    <source>
        <dbReference type="Proteomes" id="UP000001064"/>
    </source>
</evidence>
<name>F0ZXX7_DICPU</name>